<keyword evidence="2" id="KW-1185">Reference proteome</keyword>
<evidence type="ECO:0000313" key="2">
    <source>
        <dbReference type="Proteomes" id="UP000630528"/>
    </source>
</evidence>
<sequence>MTDDPVPVDRHHTEVNLALQGTRADAGRTGTLSADVNYGCARELQCHIALPLAFASSPGAGWQAGVGDIELGAKYRFFNRQEDGWMAAIYPTVFLPSGAASRGLGNGHAQVLLPLWVQKASGPWTWDAGAGYLVNRAADARNSWYLGVLAQRSFGEGLSLGAELFHRTPLAQDAPSTSGFNLGATVKLSDTRNLLVSVGRGFQDVAANRFSFYAAYQLEL</sequence>
<reference evidence="1" key="1">
    <citation type="journal article" date="2012" name="J. Microbiol. Biotechnol.">
        <title>Ramlibacter ginsenosidimutans sp. nov., with ginsenoside-converting activity.</title>
        <authorList>
            <person name="Wang L."/>
            <person name="An D.S."/>
            <person name="Kim S.G."/>
            <person name="Jin F.X."/>
            <person name="Kim S.C."/>
            <person name="Lee S.T."/>
            <person name="Im W.T."/>
        </authorList>
    </citation>
    <scope>NUCLEOTIDE SEQUENCE</scope>
    <source>
        <strain evidence="1">KACC 17527</strain>
    </source>
</reference>
<dbReference type="Pfam" id="PF13557">
    <property type="entry name" value="Phenol_MetA_deg"/>
    <property type="match status" value="1"/>
</dbReference>
<dbReference type="AlphaFoldDB" id="A0A934WQ09"/>
<dbReference type="EMBL" id="JAEPWM010000011">
    <property type="protein sequence ID" value="MBK6008732.1"/>
    <property type="molecule type" value="Genomic_DNA"/>
</dbReference>
<accession>A0A934WQ09</accession>
<gene>
    <name evidence="1" type="ORF">JJB11_21750</name>
</gene>
<dbReference type="InterPro" id="IPR025737">
    <property type="entry name" value="FApF"/>
</dbReference>
<evidence type="ECO:0000313" key="1">
    <source>
        <dbReference type="EMBL" id="MBK6008732.1"/>
    </source>
</evidence>
<dbReference type="RefSeq" id="WP_201176524.1">
    <property type="nucleotide sequence ID" value="NZ_JAEPWM010000011.1"/>
</dbReference>
<name>A0A934WQ09_9BURK</name>
<reference evidence="1" key="2">
    <citation type="submission" date="2021-01" db="EMBL/GenBank/DDBJ databases">
        <authorList>
            <person name="Kang M."/>
        </authorList>
    </citation>
    <scope>NUCLEOTIDE SEQUENCE</scope>
    <source>
        <strain evidence="1">KACC 17527</strain>
    </source>
</reference>
<comment type="caution">
    <text evidence="1">The sequence shown here is derived from an EMBL/GenBank/DDBJ whole genome shotgun (WGS) entry which is preliminary data.</text>
</comment>
<protein>
    <submittedName>
        <fullName evidence="1">Transporter</fullName>
    </submittedName>
</protein>
<organism evidence="1 2">
    <name type="scientific">Ramlibacter ginsenosidimutans</name>
    <dbReference type="NCBI Taxonomy" id="502333"/>
    <lineage>
        <taxon>Bacteria</taxon>
        <taxon>Pseudomonadati</taxon>
        <taxon>Pseudomonadota</taxon>
        <taxon>Betaproteobacteria</taxon>
        <taxon>Burkholderiales</taxon>
        <taxon>Comamonadaceae</taxon>
        <taxon>Ramlibacter</taxon>
    </lineage>
</organism>
<dbReference type="Proteomes" id="UP000630528">
    <property type="component" value="Unassembled WGS sequence"/>
</dbReference>
<proteinExistence type="predicted"/>